<keyword evidence="2" id="KW-0812">Transmembrane</keyword>
<accession>A0A4D6NKH5</accession>
<feature type="compositionally biased region" description="Polar residues" evidence="1">
    <location>
        <begin position="68"/>
        <end position="78"/>
    </location>
</feature>
<name>A0A4D6NKH5_VIGUN</name>
<dbReference type="EMBL" id="CP039354">
    <property type="protein sequence ID" value="QCE12695.1"/>
    <property type="molecule type" value="Genomic_DNA"/>
</dbReference>
<sequence>MVKRAWSPFLMWVMVIWLYGILSIAASSKSNGTTSLCDGSIEDCLLDSWLPTISSSNFRRVLDNNHLDFNTPKTQNADKTPFDSTPGGYKDGGAAHEKGQPRCGDINKRNCHYVDSSS</sequence>
<protein>
    <recommendedName>
        <fullName evidence="5">Rapid ALkalinization Factor</fullName>
    </recommendedName>
</protein>
<keyword evidence="4" id="KW-1185">Reference proteome</keyword>
<evidence type="ECO:0000256" key="1">
    <source>
        <dbReference type="SAM" id="MobiDB-lite"/>
    </source>
</evidence>
<gene>
    <name evidence="3" type="ORF">DEO72_LG10g3943</name>
</gene>
<dbReference type="AlphaFoldDB" id="A0A4D6NKH5"/>
<keyword evidence="2" id="KW-1133">Transmembrane helix</keyword>
<organism evidence="3 4">
    <name type="scientific">Vigna unguiculata</name>
    <name type="common">Cowpea</name>
    <dbReference type="NCBI Taxonomy" id="3917"/>
    <lineage>
        <taxon>Eukaryota</taxon>
        <taxon>Viridiplantae</taxon>
        <taxon>Streptophyta</taxon>
        <taxon>Embryophyta</taxon>
        <taxon>Tracheophyta</taxon>
        <taxon>Spermatophyta</taxon>
        <taxon>Magnoliopsida</taxon>
        <taxon>eudicotyledons</taxon>
        <taxon>Gunneridae</taxon>
        <taxon>Pentapetalae</taxon>
        <taxon>rosids</taxon>
        <taxon>fabids</taxon>
        <taxon>Fabales</taxon>
        <taxon>Fabaceae</taxon>
        <taxon>Papilionoideae</taxon>
        <taxon>50 kb inversion clade</taxon>
        <taxon>NPAAA clade</taxon>
        <taxon>indigoferoid/millettioid clade</taxon>
        <taxon>Phaseoleae</taxon>
        <taxon>Vigna</taxon>
    </lineage>
</organism>
<evidence type="ECO:0000256" key="2">
    <source>
        <dbReference type="SAM" id="Phobius"/>
    </source>
</evidence>
<evidence type="ECO:0000313" key="4">
    <source>
        <dbReference type="Proteomes" id="UP000501690"/>
    </source>
</evidence>
<proteinExistence type="predicted"/>
<feature type="region of interest" description="Disordered" evidence="1">
    <location>
        <begin position="68"/>
        <end position="103"/>
    </location>
</feature>
<keyword evidence="2" id="KW-0472">Membrane</keyword>
<feature type="compositionally biased region" description="Basic and acidic residues" evidence="1">
    <location>
        <begin position="93"/>
        <end position="103"/>
    </location>
</feature>
<reference evidence="3 4" key="1">
    <citation type="submission" date="2019-04" db="EMBL/GenBank/DDBJ databases">
        <title>An improved genome assembly and genetic linkage map for asparagus bean, Vigna unguiculata ssp. sesquipedialis.</title>
        <authorList>
            <person name="Xia Q."/>
            <person name="Zhang R."/>
            <person name="Dong Y."/>
        </authorList>
    </citation>
    <scope>NUCLEOTIDE SEQUENCE [LARGE SCALE GENOMIC DNA]</scope>
    <source>
        <tissue evidence="3">Leaf</tissue>
    </source>
</reference>
<dbReference type="Proteomes" id="UP000501690">
    <property type="component" value="Linkage Group LG10"/>
</dbReference>
<feature type="transmembrane region" description="Helical" evidence="2">
    <location>
        <begin position="6"/>
        <end position="26"/>
    </location>
</feature>
<evidence type="ECO:0000313" key="3">
    <source>
        <dbReference type="EMBL" id="QCE12695.1"/>
    </source>
</evidence>
<evidence type="ECO:0008006" key="5">
    <source>
        <dbReference type="Google" id="ProtNLM"/>
    </source>
</evidence>